<dbReference type="SUPFAM" id="SSF52218">
    <property type="entry name" value="Flavoproteins"/>
    <property type="match status" value="1"/>
</dbReference>
<evidence type="ECO:0000259" key="3">
    <source>
        <dbReference type="Pfam" id="PF03358"/>
    </source>
</evidence>
<dbReference type="Pfam" id="PF03358">
    <property type="entry name" value="FMN_red"/>
    <property type="match status" value="1"/>
</dbReference>
<dbReference type="GO" id="GO:0016491">
    <property type="term" value="F:oxidoreductase activity"/>
    <property type="evidence" value="ECO:0007669"/>
    <property type="project" value="UniProtKB-KW"/>
</dbReference>
<keyword evidence="5" id="KW-1185">Reference proteome</keyword>
<gene>
    <name evidence="4" type="ORF">ACFOEV_10320</name>
</gene>
<feature type="domain" description="NADPH-dependent FMN reductase-like" evidence="3">
    <location>
        <begin position="6"/>
        <end position="160"/>
    </location>
</feature>
<keyword evidence="2" id="KW-0288">FMN</keyword>
<dbReference type="InterPro" id="IPR005025">
    <property type="entry name" value="FMN_Rdtase-like_dom"/>
</dbReference>
<evidence type="ECO:0000256" key="2">
    <source>
        <dbReference type="ARBA" id="ARBA00022643"/>
    </source>
</evidence>
<evidence type="ECO:0000313" key="5">
    <source>
        <dbReference type="Proteomes" id="UP001595579"/>
    </source>
</evidence>
<dbReference type="Proteomes" id="UP001595579">
    <property type="component" value="Unassembled WGS sequence"/>
</dbReference>
<proteinExistence type="predicted"/>
<evidence type="ECO:0000313" key="4">
    <source>
        <dbReference type="EMBL" id="MFC3284001.1"/>
    </source>
</evidence>
<dbReference type="Gene3D" id="3.40.50.360">
    <property type="match status" value="1"/>
</dbReference>
<reference evidence="5" key="1">
    <citation type="journal article" date="2019" name="Int. J. Syst. Evol. Microbiol.">
        <title>The Global Catalogue of Microorganisms (GCM) 10K type strain sequencing project: providing services to taxonomists for standard genome sequencing and annotation.</title>
        <authorList>
            <consortium name="The Broad Institute Genomics Platform"/>
            <consortium name="The Broad Institute Genome Sequencing Center for Infectious Disease"/>
            <person name="Wu L."/>
            <person name="Ma J."/>
        </authorList>
    </citation>
    <scope>NUCLEOTIDE SEQUENCE [LARGE SCALE GENOMIC DNA]</scope>
    <source>
        <strain evidence="5">CECT 7698</strain>
    </source>
</reference>
<dbReference type="EC" id="1.-.-.-" evidence="4"/>
<dbReference type="EMBL" id="JBHRUG010000019">
    <property type="protein sequence ID" value="MFC3284001.1"/>
    <property type="molecule type" value="Genomic_DNA"/>
</dbReference>
<keyword evidence="2" id="KW-0285">Flavoprotein</keyword>
<keyword evidence="4" id="KW-0560">Oxidoreductase</keyword>
<evidence type="ECO:0000256" key="1">
    <source>
        <dbReference type="ARBA" id="ARBA00001917"/>
    </source>
</evidence>
<sequence length="194" mass="21203">MTNQPRLLCFAGSARQDSLNKRLARVAATMAQRYDAEISFLDLADYPMPLYHGDLEAHEGLPKAAKTLKALFRDCDGFLIAAPEYNSSLTPLLKNTLDWISRREHPDEPALVAFRGKVAALCAASGGATGGRRGLVALRMMLGNIGVHVLPQQLSVPHAAQAFDAQGELIDEQITQSLDNLISEWVRVSDALRH</sequence>
<dbReference type="PANTHER" id="PTHR30543:SF21">
    <property type="entry name" value="NAD(P)H-DEPENDENT FMN REDUCTASE LOT6"/>
    <property type="match status" value="1"/>
</dbReference>
<dbReference type="PANTHER" id="PTHR30543">
    <property type="entry name" value="CHROMATE REDUCTASE"/>
    <property type="match status" value="1"/>
</dbReference>
<protein>
    <submittedName>
        <fullName evidence="4">NADPH-dependent FMN reductase</fullName>
        <ecNumber evidence="4">1.-.-.-</ecNumber>
    </submittedName>
</protein>
<dbReference type="InterPro" id="IPR050712">
    <property type="entry name" value="NAD(P)H-dep_reductase"/>
</dbReference>
<dbReference type="RefSeq" id="WP_386773537.1">
    <property type="nucleotide sequence ID" value="NZ_JBHRUG010000019.1"/>
</dbReference>
<comment type="cofactor">
    <cofactor evidence="1">
        <name>FMN</name>
        <dbReference type="ChEBI" id="CHEBI:58210"/>
    </cofactor>
</comment>
<comment type="caution">
    <text evidence="4">The sequence shown here is derived from an EMBL/GenBank/DDBJ whole genome shotgun (WGS) entry which is preliminary data.</text>
</comment>
<name>A0ABV7LPB9_9GAMM</name>
<accession>A0ABV7LPB9</accession>
<dbReference type="InterPro" id="IPR029039">
    <property type="entry name" value="Flavoprotein-like_sf"/>
</dbReference>
<organism evidence="4 5">
    <name type="scientific">Litchfieldella rifensis</name>
    <dbReference type="NCBI Taxonomy" id="762643"/>
    <lineage>
        <taxon>Bacteria</taxon>
        <taxon>Pseudomonadati</taxon>
        <taxon>Pseudomonadota</taxon>
        <taxon>Gammaproteobacteria</taxon>
        <taxon>Oceanospirillales</taxon>
        <taxon>Halomonadaceae</taxon>
        <taxon>Litchfieldella</taxon>
    </lineage>
</organism>